<dbReference type="Proteomes" id="UP000006727">
    <property type="component" value="Chromosome 3"/>
</dbReference>
<dbReference type="EnsemblPlants" id="Pp3c3_9410V3.2">
    <property type="protein sequence ID" value="PAC:32940543.CDS.1"/>
    <property type="gene ID" value="Pp3c3_9410"/>
</dbReference>
<reference evidence="3" key="3">
    <citation type="submission" date="2020-12" db="UniProtKB">
        <authorList>
            <consortium name="EnsemblPlants"/>
        </authorList>
    </citation>
    <scope>IDENTIFICATION</scope>
</reference>
<feature type="compositionally biased region" description="Polar residues" evidence="1">
    <location>
        <begin position="1"/>
        <end position="15"/>
    </location>
</feature>
<dbReference type="RefSeq" id="XP_024370081.1">
    <property type="nucleotide sequence ID" value="XM_024514313.2"/>
</dbReference>
<dbReference type="GeneID" id="112279668"/>
<dbReference type="OrthoDB" id="1927605at2759"/>
<reference evidence="2 4" key="2">
    <citation type="journal article" date="2018" name="Plant J.">
        <title>The Physcomitrella patens chromosome-scale assembly reveals moss genome structure and evolution.</title>
        <authorList>
            <person name="Lang D."/>
            <person name="Ullrich K.K."/>
            <person name="Murat F."/>
            <person name="Fuchs J."/>
            <person name="Jenkins J."/>
            <person name="Haas F.B."/>
            <person name="Piednoel M."/>
            <person name="Gundlach H."/>
            <person name="Van Bel M."/>
            <person name="Meyberg R."/>
            <person name="Vives C."/>
            <person name="Morata J."/>
            <person name="Symeonidi A."/>
            <person name="Hiss M."/>
            <person name="Muchero W."/>
            <person name="Kamisugi Y."/>
            <person name="Saleh O."/>
            <person name="Blanc G."/>
            <person name="Decker E.L."/>
            <person name="van Gessel N."/>
            <person name="Grimwood J."/>
            <person name="Hayes R.D."/>
            <person name="Graham S.W."/>
            <person name="Gunter L.E."/>
            <person name="McDaniel S.F."/>
            <person name="Hoernstein S.N.W."/>
            <person name="Larsson A."/>
            <person name="Li F.W."/>
            <person name="Perroud P.F."/>
            <person name="Phillips J."/>
            <person name="Ranjan P."/>
            <person name="Rokshar D.S."/>
            <person name="Rothfels C.J."/>
            <person name="Schneider L."/>
            <person name="Shu S."/>
            <person name="Stevenson D.W."/>
            <person name="Thummler F."/>
            <person name="Tillich M."/>
            <person name="Villarreal Aguilar J.C."/>
            <person name="Widiez T."/>
            <person name="Wong G.K."/>
            <person name="Wymore A."/>
            <person name="Zhang Y."/>
            <person name="Zimmer A.D."/>
            <person name="Quatrano R.S."/>
            <person name="Mayer K.F.X."/>
            <person name="Goodstein D."/>
            <person name="Casacuberta J.M."/>
            <person name="Vandepoele K."/>
            <person name="Reski R."/>
            <person name="Cuming A.C."/>
            <person name="Tuskan G.A."/>
            <person name="Maumus F."/>
            <person name="Salse J."/>
            <person name="Schmutz J."/>
            <person name="Rensing S.A."/>
        </authorList>
    </citation>
    <scope>NUCLEOTIDE SEQUENCE [LARGE SCALE GENOMIC DNA]</scope>
    <source>
        <strain evidence="3 4">cv. Gransden 2004</strain>
    </source>
</reference>
<dbReference type="RefSeq" id="XP_024370079.1">
    <property type="nucleotide sequence ID" value="XM_024514311.2"/>
</dbReference>
<dbReference type="PaxDb" id="3218-PP1S140_164V6.1"/>
<dbReference type="Gramene" id="Pp3c3_9410V3.2">
    <property type="protein sequence ID" value="PAC:32940543.CDS.1"/>
    <property type="gene ID" value="Pp3c3_9410"/>
</dbReference>
<organism evidence="2">
    <name type="scientific">Physcomitrium patens</name>
    <name type="common">Spreading-leaved earth moss</name>
    <name type="synonym">Physcomitrella patens</name>
    <dbReference type="NCBI Taxonomy" id="3218"/>
    <lineage>
        <taxon>Eukaryota</taxon>
        <taxon>Viridiplantae</taxon>
        <taxon>Streptophyta</taxon>
        <taxon>Embryophyta</taxon>
        <taxon>Bryophyta</taxon>
        <taxon>Bryophytina</taxon>
        <taxon>Bryopsida</taxon>
        <taxon>Funariidae</taxon>
        <taxon>Funariales</taxon>
        <taxon>Funariaceae</taxon>
        <taxon>Physcomitrium</taxon>
    </lineage>
</organism>
<protein>
    <submittedName>
        <fullName evidence="2 3">Uncharacterized protein</fullName>
    </submittedName>
</protein>
<evidence type="ECO:0000256" key="1">
    <source>
        <dbReference type="SAM" id="MobiDB-lite"/>
    </source>
</evidence>
<dbReference type="Gramene" id="Pp3c3_9410V3.1">
    <property type="protein sequence ID" value="PAC:32940542.CDS.1"/>
    <property type="gene ID" value="Pp3c3_9410"/>
</dbReference>
<dbReference type="AlphaFoldDB" id="A0A2K1KTS0"/>
<name>A0A2K1KTS0_PHYPA</name>
<sequence>MTSYGKRSSFGNVSRRTSDADRTDGFRLIEIPFSPLAKCYFSDDEFYIAPRDYGSRQAYLRSYAFTRADSPKASKASPEKMKKPLSRFKAAAWAVVACKHPPFSLRVKVIKEKMMVEISRCFSNGVHCLRPSCLRMPHCVMAN</sequence>
<dbReference type="Gramene" id="Pp3c3_9410V3.4">
    <property type="protein sequence ID" value="PAC:32940545.CDS.1"/>
    <property type="gene ID" value="Pp3c3_9410"/>
</dbReference>
<dbReference type="RefSeq" id="XP_024370080.1">
    <property type="nucleotide sequence ID" value="XM_024514312.2"/>
</dbReference>
<accession>A0A2K1KTS0</accession>
<reference evidence="2 4" key="1">
    <citation type="journal article" date="2008" name="Science">
        <title>The Physcomitrella genome reveals evolutionary insights into the conquest of land by plants.</title>
        <authorList>
            <person name="Rensing S."/>
            <person name="Lang D."/>
            <person name="Zimmer A."/>
            <person name="Terry A."/>
            <person name="Salamov A."/>
            <person name="Shapiro H."/>
            <person name="Nishiyama T."/>
            <person name="Perroud P.-F."/>
            <person name="Lindquist E."/>
            <person name="Kamisugi Y."/>
            <person name="Tanahashi T."/>
            <person name="Sakakibara K."/>
            <person name="Fujita T."/>
            <person name="Oishi K."/>
            <person name="Shin-I T."/>
            <person name="Kuroki Y."/>
            <person name="Toyoda A."/>
            <person name="Suzuki Y."/>
            <person name="Hashimoto A."/>
            <person name="Yamaguchi K."/>
            <person name="Sugano A."/>
            <person name="Kohara Y."/>
            <person name="Fujiyama A."/>
            <person name="Anterola A."/>
            <person name="Aoki S."/>
            <person name="Ashton N."/>
            <person name="Barbazuk W.B."/>
            <person name="Barker E."/>
            <person name="Bennetzen J."/>
            <person name="Bezanilla M."/>
            <person name="Blankenship R."/>
            <person name="Cho S.H."/>
            <person name="Dutcher S."/>
            <person name="Estelle M."/>
            <person name="Fawcett J.A."/>
            <person name="Gundlach H."/>
            <person name="Hanada K."/>
            <person name="Heyl A."/>
            <person name="Hicks K.A."/>
            <person name="Hugh J."/>
            <person name="Lohr M."/>
            <person name="Mayer K."/>
            <person name="Melkozernov A."/>
            <person name="Murata T."/>
            <person name="Nelson D."/>
            <person name="Pils B."/>
            <person name="Prigge M."/>
            <person name="Reiss B."/>
            <person name="Renner T."/>
            <person name="Rombauts S."/>
            <person name="Rushton P."/>
            <person name="Sanderfoot A."/>
            <person name="Schween G."/>
            <person name="Shiu S.-H."/>
            <person name="Stueber K."/>
            <person name="Theodoulou F.L."/>
            <person name="Tu H."/>
            <person name="Van de Peer Y."/>
            <person name="Verrier P.J."/>
            <person name="Waters E."/>
            <person name="Wood A."/>
            <person name="Yang L."/>
            <person name="Cove D."/>
            <person name="Cuming A."/>
            <person name="Hasebe M."/>
            <person name="Lucas S."/>
            <person name="Mishler D.B."/>
            <person name="Reski R."/>
            <person name="Grigoriev I."/>
            <person name="Quatrano R.S."/>
            <person name="Boore J.L."/>
        </authorList>
    </citation>
    <scope>NUCLEOTIDE SEQUENCE [LARGE SCALE GENOMIC DNA]</scope>
    <source>
        <strain evidence="3 4">cv. Gransden 2004</strain>
    </source>
</reference>
<dbReference type="EMBL" id="ABEU02000003">
    <property type="protein sequence ID" value="PNR57183.1"/>
    <property type="molecule type" value="Genomic_DNA"/>
</dbReference>
<feature type="region of interest" description="Disordered" evidence="1">
    <location>
        <begin position="1"/>
        <end position="21"/>
    </location>
</feature>
<keyword evidence="4" id="KW-1185">Reference proteome</keyword>
<dbReference type="Gramene" id="Pp3c3_9410V3.3">
    <property type="protein sequence ID" value="PAC:32940544.CDS.1"/>
    <property type="gene ID" value="Pp3c3_9410"/>
</dbReference>
<dbReference type="EnsemblPlants" id="Pp3c3_9410V3.3">
    <property type="protein sequence ID" value="PAC:32940544.CDS.1"/>
    <property type="gene ID" value="Pp3c3_9410"/>
</dbReference>
<gene>
    <name evidence="3" type="primary">LOC112279668</name>
    <name evidence="2" type="ORF">PHYPA_004176</name>
</gene>
<dbReference type="EnsemblPlants" id="Pp3c3_9410V3.1">
    <property type="protein sequence ID" value="PAC:32940542.CDS.1"/>
    <property type="gene ID" value="Pp3c3_9410"/>
</dbReference>
<proteinExistence type="predicted"/>
<evidence type="ECO:0000313" key="2">
    <source>
        <dbReference type="EMBL" id="PNR57183.1"/>
    </source>
</evidence>
<evidence type="ECO:0000313" key="3">
    <source>
        <dbReference type="EnsemblPlants" id="PAC:32940542.CDS.1"/>
    </source>
</evidence>
<dbReference type="EnsemblPlants" id="Pp3c3_9410V3.4">
    <property type="protein sequence ID" value="PAC:32940545.CDS.1"/>
    <property type="gene ID" value="Pp3c3_9410"/>
</dbReference>
<dbReference type="KEGG" id="ppp:112279668"/>
<evidence type="ECO:0000313" key="4">
    <source>
        <dbReference type="Proteomes" id="UP000006727"/>
    </source>
</evidence>